<dbReference type="InterPro" id="IPR019748">
    <property type="entry name" value="FERM_central"/>
</dbReference>
<dbReference type="PRINTS" id="PR00109">
    <property type="entry name" value="TYRKINASE"/>
</dbReference>
<dbReference type="Pfam" id="PF07714">
    <property type="entry name" value="PK_Tyr_Ser-Thr"/>
    <property type="match status" value="1"/>
</dbReference>
<dbReference type="GO" id="GO:0042995">
    <property type="term" value="C:cell projection"/>
    <property type="evidence" value="ECO:0007669"/>
    <property type="project" value="UniProtKB-SubCell"/>
</dbReference>
<dbReference type="Proteomes" id="UP000807504">
    <property type="component" value="Unassembled WGS sequence"/>
</dbReference>
<dbReference type="Gene3D" id="3.30.200.20">
    <property type="entry name" value="Phosphorylase Kinase, domain 1"/>
    <property type="match status" value="1"/>
</dbReference>
<keyword evidence="8" id="KW-0597">Phosphoprotein</keyword>
<protein>
    <recommendedName>
        <fullName evidence="5">non-specific protein-tyrosine kinase</fullName>
        <ecNumber evidence="5">2.7.10.2</ecNumber>
    </recommendedName>
</protein>
<evidence type="ECO:0000256" key="14">
    <source>
        <dbReference type="ARBA" id="ARBA00022999"/>
    </source>
</evidence>
<dbReference type="InterPro" id="IPR036137">
    <property type="entry name" value="Focal_adhe_kin_target_dom_sf"/>
</dbReference>
<dbReference type="SUPFAM" id="SSF50729">
    <property type="entry name" value="PH domain-like"/>
    <property type="match status" value="1"/>
</dbReference>
<dbReference type="FunFam" id="1.20.80.10:FF:000004">
    <property type="entry name" value="Protein-tyrosine kinase 2-beta isoform 1"/>
    <property type="match status" value="1"/>
</dbReference>
<organism evidence="24 25">
    <name type="scientific">Argiope bruennichi</name>
    <name type="common">Wasp spider</name>
    <name type="synonym">Aranea bruennichi</name>
    <dbReference type="NCBI Taxonomy" id="94029"/>
    <lineage>
        <taxon>Eukaryota</taxon>
        <taxon>Metazoa</taxon>
        <taxon>Ecdysozoa</taxon>
        <taxon>Arthropoda</taxon>
        <taxon>Chelicerata</taxon>
        <taxon>Arachnida</taxon>
        <taxon>Araneae</taxon>
        <taxon>Araneomorphae</taxon>
        <taxon>Entelegynae</taxon>
        <taxon>Araneoidea</taxon>
        <taxon>Araneidae</taxon>
        <taxon>Argiope</taxon>
    </lineage>
</organism>
<dbReference type="EMBL" id="JABXBU010000030">
    <property type="protein sequence ID" value="KAF8784802.1"/>
    <property type="molecule type" value="Genomic_DNA"/>
</dbReference>
<dbReference type="SMART" id="SM00219">
    <property type="entry name" value="TyrKc"/>
    <property type="match status" value="1"/>
</dbReference>
<dbReference type="Gene3D" id="2.30.29.30">
    <property type="entry name" value="Pleckstrin-homology domain (PH domain)/Phosphotyrosine-binding domain (PTB)"/>
    <property type="match status" value="1"/>
</dbReference>
<sequence>MGFYDILPLFSVTSELYWELARFKEESSVLSANYYSCSYSSSAENLKECCRMLDESDMQECILSRGENAKYQKIDSNSPSDKQERTTLKVFLSNGNSNIVKFGETTAVKDVIDVVTKRLSETPRPYESVFGIRLSHTPSNELYWLHSEAGMYQILEKYSYYPIDEWRFELRVRFVPKDLRDMYEKDKATFLYFYEQVKNDYLKINNNIDQDLAIHLCCIEIRRFFKDMTHVALDKKSNFEFLEKDVGLHKFLPSPVITNNKPKALRKMIQNQFKRFASLSEVDCMFMFLDMVHPVVKYDRETFKCALGTGWSVPVELIVSADAGISFLTDPNAAPTHVASFQKVQSINTVITSDTSSGSKPVLQLKVDGAAELLSITCPSSNVAECIASLIDGYCRLVHGTRTSFWNYSELKISKASRHGSFKSGLKSVSPRSKTLGFKFGGSIYLDDIHGNTEDYAEIVEEEGDYSTPIVKDYELKRTDVILGEIIGEGQFGDVHKGTYISKDGQTLAVAVKTCKVESEESMGEKFLEEAYIMQQFDHRHIIRLIGICSDSPIWIVMELAKHGEMRAYLQNNRNQLDLATLILYAFQLSTALSYLESRKFVHRDIAARNVLVSSHDCVKLGDFGLSRWVEDQHYYKASKGKLPIKWMAPESINFRRFTTASDVWMFGVCIWEILMYGVKPFQGVKNNDVIGRIENGERLPLPPNCPPHLYNLMSLCWSYEPSKRPSFKEIRRVLGEILEDERRQQQEVMKRENRRIQAMSWGSSGSDEPPPKPSRLPVDRFSTSSPPTVNNNLVHSAFHLGHTERLYMESNEEPSNMPSWKSANSVNMDCNKDVNEGKLEKKILEMKLQQQQRESEEDSKWLAEKESLFTPIAHSKKRLSCSDRSYSDSDCAETGGIPRALNANSASSKNSPSNESNGFLENSQISSNVPTAELDRTGDTVYENTTNVVKAVMSLSQGVQQGRVDDYLELVKQVGVHLRNLLAAVDVIVSDFPLWSRREVQMAHKVLSKDMASLVESMQQALKYAKTTLDGEYRKGMLSAAHVLAMDAKHLLDAVDSVKIRLMATNEQNSDKKLSQSLKKQSSNPTSRPLSCVAFPSSALSNASQSSGQGTQSRQPSSFLSFESTDDSRLSLSSKVFADDTNDSGYDIT</sequence>
<dbReference type="Gene3D" id="1.20.120.330">
    <property type="entry name" value="Nucleotidyltransferases domain 2"/>
    <property type="match status" value="1"/>
</dbReference>
<dbReference type="CDD" id="cd14473">
    <property type="entry name" value="FERM_B-lobe"/>
    <property type="match status" value="1"/>
</dbReference>
<feature type="region of interest" description="Disordered" evidence="21">
    <location>
        <begin position="1070"/>
        <end position="1150"/>
    </location>
</feature>
<evidence type="ECO:0000256" key="3">
    <source>
        <dbReference type="ARBA" id="ARBA00004413"/>
    </source>
</evidence>
<feature type="compositionally biased region" description="Polar residues" evidence="21">
    <location>
        <begin position="782"/>
        <end position="791"/>
    </location>
</feature>
<dbReference type="PROSITE" id="PS50057">
    <property type="entry name" value="FERM_3"/>
    <property type="match status" value="1"/>
</dbReference>
<evidence type="ECO:0000256" key="10">
    <source>
        <dbReference type="ARBA" id="ARBA00022741"/>
    </source>
</evidence>
<keyword evidence="14" id="KW-0727">SH2 domain</keyword>
<dbReference type="Pfam" id="PF18038">
    <property type="entry name" value="FERM_N_2"/>
    <property type="match status" value="1"/>
</dbReference>
<feature type="compositionally biased region" description="Low complexity" evidence="21">
    <location>
        <begin position="901"/>
        <end position="918"/>
    </location>
</feature>
<feature type="domain" description="Protein kinase" evidence="22">
    <location>
        <begin position="481"/>
        <end position="739"/>
    </location>
</feature>
<evidence type="ECO:0000256" key="20">
    <source>
        <dbReference type="PROSITE-ProRule" id="PRU10141"/>
    </source>
</evidence>
<keyword evidence="9" id="KW-0808">Transferase</keyword>
<dbReference type="FunFam" id="3.30.200.20:FF:000194">
    <property type="entry name" value="protein-tyrosine kinase 2-beta isoform X1"/>
    <property type="match status" value="1"/>
</dbReference>
<comment type="catalytic activity">
    <reaction evidence="18">
        <text>L-tyrosyl-[protein] + ATP = O-phospho-L-tyrosyl-[protein] + ADP + H(+)</text>
        <dbReference type="Rhea" id="RHEA:10596"/>
        <dbReference type="Rhea" id="RHEA-COMP:10136"/>
        <dbReference type="Rhea" id="RHEA-COMP:20101"/>
        <dbReference type="ChEBI" id="CHEBI:15378"/>
        <dbReference type="ChEBI" id="CHEBI:30616"/>
        <dbReference type="ChEBI" id="CHEBI:46858"/>
        <dbReference type="ChEBI" id="CHEBI:61978"/>
        <dbReference type="ChEBI" id="CHEBI:456216"/>
        <dbReference type="EC" id="2.7.10.2"/>
    </reaction>
</comment>
<evidence type="ECO:0000256" key="4">
    <source>
        <dbReference type="ARBA" id="ARBA00004496"/>
    </source>
</evidence>
<dbReference type="InterPro" id="IPR000299">
    <property type="entry name" value="FERM_domain"/>
</dbReference>
<dbReference type="Gene3D" id="1.20.80.10">
    <property type="match status" value="1"/>
</dbReference>
<evidence type="ECO:0000256" key="11">
    <source>
        <dbReference type="ARBA" id="ARBA00022777"/>
    </source>
</evidence>
<dbReference type="InterPro" id="IPR035963">
    <property type="entry name" value="FERM_2"/>
</dbReference>
<dbReference type="CDD" id="cd13190">
    <property type="entry name" value="FERM_C_FAK1"/>
    <property type="match status" value="1"/>
</dbReference>
<dbReference type="PROSITE" id="PS00107">
    <property type="entry name" value="PROTEIN_KINASE_ATP"/>
    <property type="match status" value="1"/>
</dbReference>
<dbReference type="Pfam" id="PF03623">
    <property type="entry name" value="Focal_AT"/>
    <property type="match status" value="1"/>
</dbReference>
<evidence type="ECO:0000259" key="22">
    <source>
        <dbReference type="PROSITE" id="PS50011"/>
    </source>
</evidence>
<evidence type="ECO:0000256" key="7">
    <source>
        <dbReference type="ARBA" id="ARBA00022490"/>
    </source>
</evidence>
<dbReference type="Gene3D" id="3.10.20.90">
    <property type="entry name" value="Phosphatidylinositol 3-kinase Catalytic Subunit, Chain A, domain 1"/>
    <property type="match status" value="1"/>
</dbReference>
<keyword evidence="16" id="KW-0829">Tyrosine-protein kinase</keyword>
<dbReference type="InterPro" id="IPR041784">
    <property type="entry name" value="FAK1/PYK2_FERM_C"/>
</dbReference>
<keyword evidence="12 20" id="KW-0067">ATP-binding</keyword>
<reference evidence="24" key="1">
    <citation type="journal article" date="2020" name="bioRxiv">
        <title>Chromosome-level reference genome of the European wasp spider Argiope bruennichi: a resource for studies on range expansion and evolutionary adaptation.</title>
        <authorList>
            <person name="Sheffer M.M."/>
            <person name="Hoppe A."/>
            <person name="Krehenwinkel H."/>
            <person name="Uhl G."/>
            <person name="Kuss A.W."/>
            <person name="Jensen L."/>
            <person name="Jensen C."/>
            <person name="Gillespie R.G."/>
            <person name="Hoff K.J."/>
            <person name="Prost S."/>
        </authorList>
    </citation>
    <scope>NUCLEOTIDE SEQUENCE</scope>
</reference>
<dbReference type="SUPFAM" id="SSF54236">
    <property type="entry name" value="Ubiquitin-like"/>
    <property type="match status" value="1"/>
</dbReference>
<dbReference type="Gene3D" id="1.10.510.10">
    <property type="entry name" value="Transferase(Phosphotransferase) domain 1"/>
    <property type="match status" value="1"/>
</dbReference>
<dbReference type="GO" id="GO:0005737">
    <property type="term" value="C:cytoplasm"/>
    <property type="evidence" value="ECO:0007669"/>
    <property type="project" value="UniProtKB-SubCell"/>
</dbReference>
<dbReference type="InterPro" id="IPR001245">
    <property type="entry name" value="Ser-Thr/Tyr_kinase_cat_dom"/>
</dbReference>
<name>A0A8T0F2X3_ARGBR</name>
<feature type="compositionally biased region" description="Low complexity" evidence="21">
    <location>
        <begin position="1098"/>
        <end position="1119"/>
    </location>
</feature>
<dbReference type="PANTHER" id="PTHR46221:SF9">
    <property type="entry name" value="NON-SPECIFIC PROTEIN-TYROSINE KINASE"/>
    <property type="match status" value="1"/>
</dbReference>
<dbReference type="InterPro" id="IPR005189">
    <property type="entry name" value="Focal_adhesion_kin_target_dom"/>
</dbReference>
<dbReference type="InterPro" id="IPR020635">
    <property type="entry name" value="Tyr_kinase_cat_dom"/>
</dbReference>
<keyword evidence="13" id="KW-0965">Cell junction</keyword>
<keyword evidence="6" id="KW-1003">Cell membrane</keyword>
<dbReference type="InterPro" id="IPR019749">
    <property type="entry name" value="Band_41_domain"/>
</dbReference>
<feature type="compositionally biased region" description="Polar residues" evidence="21">
    <location>
        <begin position="920"/>
        <end position="931"/>
    </location>
</feature>
<gene>
    <name evidence="24" type="ORF">HNY73_010434</name>
</gene>
<evidence type="ECO:0000256" key="5">
    <source>
        <dbReference type="ARBA" id="ARBA00011903"/>
    </source>
</evidence>
<dbReference type="EC" id="2.7.10.2" evidence="5"/>
<reference evidence="24" key="2">
    <citation type="submission" date="2020-06" db="EMBL/GenBank/DDBJ databases">
        <authorList>
            <person name="Sheffer M."/>
        </authorList>
    </citation>
    <scope>NUCLEOTIDE SEQUENCE</scope>
</reference>
<evidence type="ECO:0000313" key="24">
    <source>
        <dbReference type="EMBL" id="KAF8784802.1"/>
    </source>
</evidence>
<dbReference type="SUPFAM" id="SSF56112">
    <property type="entry name" value="Protein kinase-like (PK-like)"/>
    <property type="match status" value="1"/>
</dbReference>
<feature type="binding site" evidence="20">
    <location>
        <position position="513"/>
    </location>
    <ligand>
        <name>ATP</name>
        <dbReference type="ChEBI" id="CHEBI:30616"/>
    </ligand>
</feature>
<dbReference type="PANTHER" id="PTHR46221">
    <property type="entry name" value="FERM AND PDZ DOMAIN-CONTAINING PROTEIN FAMILY MEMBER"/>
    <property type="match status" value="1"/>
</dbReference>
<dbReference type="InterPro" id="IPR041390">
    <property type="entry name" value="FADK_N"/>
</dbReference>
<comment type="similarity">
    <text evidence="19">Belongs to the protein kinase superfamily. Tyr protein kinase family. Fes/fps subfamily.</text>
</comment>
<evidence type="ECO:0000256" key="9">
    <source>
        <dbReference type="ARBA" id="ARBA00022679"/>
    </source>
</evidence>
<evidence type="ECO:0000256" key="13">
    <source>
        <dbReference type="ARBA" id="ARBA00022949"/>
    </source>
</evidence>
<dbReference type="SUPFAM" id="SSF47031">
    <property type="entry name" value="Second domain of FERM"/>
    <property type="match status" value="1"/>
</dbReference>
<feature type="region of interest" description="Disordered" evidence="21">
    <location>
        <begin position="746"/>
        <end position="791"/>
    </location>
</feature>
<dbReference type="InterPro" id="IPR000719">
    <property type="entry name" value="Prot_kinase_dom"/>
</dbReference>
<dbReference type="InterPro" id="IPR017441">
    <property type="entry name" value="Protein_kinase_ATP_BS"/>
</dbReference>
<dbReference type="SMART" id="SM00295">
    <property type="entry name" value="B41"/>
    <property type="match status" value="1"/>
</dbReference>
<dbReference type="PROSITE" id="PS00109">
    <property type="entry name" value="PROTEIN_KINASE_TYR"/>
    <property type="match status" value="1"/>
</dbReference>
<keyword evidence="15" id="KW-0472">Membrane</keyword>
<dbReference type="SUPFAM" id="SSF68993">
    <property type="entry name" value="FAT domain of focal adhesion kinase"/>
    <property type="match status" value="1"/>
</dbReference>
<dbReference type="GO" id="GO:0005925">
    <property type="term" value="C:focal adhesion"/>
    <property type="evidence" value="ECO:0007669"/>
    <property type="project" value="UniProtKB-SubCell"/>
</dbReference>
<dbReference type="PROSITE" id="PS50011">
    <property type="entry name" value="PROTEIN_KINASE_DOM"/>
    <property type="match status" value="1"/>
</dbReference>
<dbReference type="GO" id="GO:0005524">
    <property type="term" value="F:ATP binding"/>
    <property type="evidence" value="ECO:0007669"/>
    <property type="project" value="UniProtKB-UniRule"/>
</dbReference>
<dbReference type="GO" id="GO:0004715">
    <property type="term" value="F:non-membrane spanning protein tyrosine kinase activity"/>
    <property type="evidence" value="ECO:0007669"/>
    <property type="project" value="UniProtKB-EC"/>
</dbReference>
<dbReference type="GO" id="GO:0007172">
    <property type="term" value="P:signal complex assembly"/>
    <property type="evidence" value="ECO:0007669"/>
    <property type="project" value="InterPro"/>
</dbReference>
<evidence type="ECO:0000259" key="23">
    <source>
        <dbReference type="PROSITE" id="PS50057"/>
    </source>
</evidence>
<accession>A0A8T0F2X3</accession>
<dbReference type="GO" id="GO:0048731">
    <property type="term" value="P:system development"/>
    <property type="evidence" value="ECO:0007669"/>
    <property type="project" value="UniProtKB-ARBA"/>
</dbReference>
<evidence type="ECO:0000256" key="2">
    <source>
        <dbReference type="ARBA" id="ARBA00004316"/>
    </source>
</evidence>
<dbReference type="InterPro" id="IPR049385">
    <property type="entry name" value="FAK1-like_FERM_C"/>
</dbReference>
<keyword evidence="10 20" id="KW-0547">Nucleotide-binding</keyword>
<keyword evidence="17" id="KW-0966">Cell projection</keyword>
<dbReference type="InterPro" id="IPR008266">
    <property type="entry name" value="Tyr_kinase_AS"/>
</dbReference>
<dbReference type="Pfam" id="PF21477">
    <property type="entry name" value="FERM_C_FAK1"/>
    <property type="match status" value="1"/>
</dbReference>
<keyword evidence="25" id="KW-1185">Reference proteome</keyword>
<dbReference type="CDD" id="cd05056">
    <property type="entry name" value="PTKc_FAK"/>
    <property type="match status" value="1"/>
</dbReference>
<feature type="compositionally biased region" description="Basic and acidic residues" evidence="21">
    <location>
        <begin position="746"/>
        <end position="756"/>
    </location>
</feature>
<evidence type="ECO:0000256" key="12">
    <source>
        <dbReference type="ARBA" id="ARBA00022840"/>
    </source>
</evidence>
<evidence type="ECO:0000256" key="6">
    <source>
        <dbReference type="ARBA" id="ARBA00022475"/>
    </source>
</evidence>
<proteinExistence type="inferred from homology"/>
<comment type="subcellular location">
    <subcellularLocation>
        <location evidence="1">Cell junction</location>
        <location evidence="1">Focal adhesion</location>
    </subcellularLocation>
    <subcellularLocation>
        <location evidence="3">Cell membrane</location>
        <topology evidence="3">Peripheral membrane protein</topology>
        <orientation evidence="3">Cytoplasmic side</orientation>
    </subcellularLocation>
    <subcellularLocation>
        <location evidence="2">Cell projection</location>
    </subcellularLocation>
    <subcellularLocation>
        <location evidence="4">Cytoplasm</location>
    </subcellularLocation>
</comment>
<dbReference type="InterPro" id="IPR014352">
    <property type="entry name" value="FERM/acyl-CoA-bd_prot_sf"/>
</dbReference>
<evidence type="ECO:0000256" key="21">
    <source>
        <dbReference type="SAM" id="MobiDB-lite"/>
    </source>
</evidence>
<evidence type="ECO:0000256" key="1">
    <source>
        <dbReference type="ARBA" id="ARBA00004246"/>
    </source>
</evidence>
<evidence type="ECO:0000256" key="16">
    <source>
        <dbReference type="ARBA" id="ARBA00023137"/>
    </source>
</evidence>
<dbReference type="FunFam" id="1.10.510.10:FF:000039">
    <property type="entry name" value="Focal adhesion kinase, isoform D"/>
    <property type="match status" value="1"/>
</dbReference>
<evidence type="ECO:0000256" key="8">
    <source>
        <dbReference type="ARBA" id="ARBA00022553"/>
    </source>
</evidence>
<keyword evidence="7" id="KW-0963">Cytoplasm</keyword>
<dbReference type="InterPro" id="IPR029071">
    <property type="entry name" value="Ubiquitin-like_domsf"/>
</dbReference>
<dbReference type="GO" id="GO:0005886">
    <property type="term" value="C:plasma membrane"/>
    <property type="evidence" value="ECO:0007669"/>
    <property type="project" value="UniProtKB-SubCell"/>
</dbReference>
<evidence type="ECO:0000313" key="25">
    <source>
        <dbReference type="Proteomes" id="UP000807504"/>
    </source>
</evidence>
<dbReference type="GO" id="GO:0008284">
    <property type="term" value="P:positive regulation of cell population proliferation"/>
    <property type="evidence" value="ECO:0007669"/>
    <property type="project" value="UniProtKB-ARBA"/>
</dbReference>
<dbReference type="GO" id="GO:0009887">
    <property type="term" value="P:animal organ morphogenesis"/>
    <property type="evidence" value="ECO:0007669"/>
    <property type="project" value="UniProtKB-ARBA"/>
</dbReference>
<dbReference type="InterPro" id="IPR011993">
    <property type="entry name" value="PH-like_dom_sf"/>
</dbReference>
<evidence type="ECO:0000256" key="19">
    <source>
        <dbReference type="ARBA" id="ARBA00061333"/>
    </source>
</evidence>
<keyword evidence="11 24" id="KW-0418">Kinase</keyword>
<feature type="domain" description="FERM" evidence="23">
    <location>
        <begin position="86"/>
        <end position="402"/>
    </location>
</feature>
<evidence type="ECO:0000256" key="17">
    <source>
        <dbReference type="ARBA" id="ARBA00023273"/>
    </source>
</evidence>
<dbReference type="AlphaFoldDB" id="A0A8T0F2X3"/>
<dbReference type="InterPro" id="IPR011009">
    <property type="entry name" value="Kinase-like_dom_sf"/>
</dbReference>
<comment type="caution">
    <text evidence="24">The sequence shown here is derived from an EMBL/GenBank/DDBJ whole genome shotgun (WGS) entry which is preliminary data.</text>
</comment>
<evidence type="ECO:0000256" key="15">
    <source>
        <dbReference type="ARBA" id="ARBA00023136"/>
    </source>
</evidence>
<evidence type="ECO:0000256" key="18">
    <source>
        <dbReference type="ARBA" id="ARBA00051245"/>
    </source>
</evidence>
<feature type="region of interest" description="Disordered" evidence="21">
    <location>
        <begin position="900"/>
        <end position="938"/>
    </location>
</feature>
<dbReference type="Pfam" id="PF00373">
    <property type="entry name" value="FERM_M"/>
    <property type="match status" value="1"/>
</dbReference>